<name>A0A6J6X670_9ZZZZ</name>
<dbReference type="InterPro" id="IPR051916">
    <property type="entry name" value="GPI-anchor_lipid_remodeler"/>
</dbReference>
<dbReference type="EMBL" id="CAFAAK010000013">
    <property type="protein sequence ID" value="CAB4792940.1"/>
    <property type="molecule type" value="Genomic_DNA"/>
</dbReference>
<dbReference type="AlphaFoldDB" id="A0A6J6X670"/>
<dbReference type="GO" id="GO:0003824">
    <property type="term" value="F:catalytic activity"/>
    <property type="evidence" value="ECO:0007669"/>
    <property type="project" value="InterPro"/>
</dbReference>
<evidence type="ECO:0000313" key="2">
    <source>
        <dbReference type="EMBL" id="CAB4792940.1"/>
    </source>
</evidence>
<feature type="domain" description="Endonuclease/exonuclease/phosphatase" evidence="1">
    <location>
        <begin position="5"/>
        <end position="276"/>
    </location>
</feature>
<accession>A0A6J6X670</accession>
<organism evidence="2">
    <name type="scientific">freshwater metagenome</name>
    <dbReference type="NCBI Taxonomy" id="449393"/>
    <lineage>
        <taxon>unclassified sequences</taxon>
        <taxon>metagenomes</taxon>
        <taxon>ecological metagenomes</taxon>
    </lineage>
</organism>
<dbReference type="GO" id="GO:0006506">
    <property type="term" value="P:GPI anchor biosynthetic process"/>
    <property type="evidence" value="ECO:0007669"/>
    <property type="project" value="TreeGrafter"/>
</dbReference>
<dbReference type="InterPro" id="IPR036691">
    <property type="entry name" value="Endo/exonu/phosph_ase_sf"/>
</dbReference>
<dbReference type="GO" id="GO:0016020">
    <property type="term" value="C:membrane"/>
    <property type="evidence" value="ECO:0007669"/>
    <property type="project" value="GOC"/>
</dbReference>
<dbReference type="Gene3D" id="3.60.10.10">
    <property type="entry name" value="Endonuclease/exonuclease/phosphatase"/>
    <property type="match status" value="1"/>
</dbReference>
<dbReference type="Pfam" id="PF03372">
    <property type="entry name" value="Exo_endo_phos"/>
    <property type="match status" value="1"/>
</dbReference>
<dbReference type="PANTHER" id="PTHR14859">
    <property type="entry name" value="CALCOFLUOR WHITE HYPERSENSITIVE PROTEIN PRECURSOR"/>
    <property type="match status" value="1"/>
</dbReference>
<reference evidence="2" key="1">
    <citation type="submission" date="2020-05" db="EMBL/GenBank/DDBJ databases">
        <authorList>
            <person name="Chiriac C."/>
            <person name="Salcher M."/>
            <person name="Ghai R."/>
            <person name="Kavagutti S V."/>
        </authorList>
    </citation>
    <scope>NUCLEOTIDE SEQUENCE</scope>
</reference>
<proteinExistence type="predicted"/>
<gene>
    <name evidence="2" type="ORF">UFOPK3024_00144</name>
</gene>
<sequence>MLRIATFNLLHGLPVIGGMPQPQRDEEGKFTGPPINLDDSGLRKAMDQLNADIVGLQEVDCFQPRSGMHDQTAIAAEQLRAPHHLFAPAVMGTPGDPDGWRAATSQDDADFAAGLDVGPMYGVGLVSRLPVEQWHVERFNAPRARLPLIVPTPERRPTIISVPDEPRVGIVAVLTGPAGPFTVATTHLSFVPGINVRQLRDFARRTAHLPRPFFLIGDFNLPGRWPARITKFDSLARGGTYPSFSPRIQFDHVLADGLSPSVRSHARTMALEISDHCAVAVDLEGFDASN</sequence>
<protein>
    <submittedName>
        <fullName evidence="2">Unannotated protein</fullName>
    </submittedName>
</protein>
<dbReference type="SUPFAM" id="SSF56219">
    <property type="entry name" value="DNase I-like"/>
    <property type="match status" value="1"/>
</dbReference>
<evidence type="ECO:0000259" key="1">
    <source>
        <dbReference type="Pfam" id="PF03372"/>
    </source>
</evidence>
<dbReference type="InterPro" id="IPR005135">
    <property type="entry name" value="Endo/exonuclease/phosphatase"/>
</dbReference>
<dbReference type="PANTHER" id="PTHR14859:SF1">
    <property type="entry name" value="PGAP2-INTERACTING PROTEIN"/>
    <property type="match status" value="1"/>
</dbReference>